<evidence type="ECO:0000313" key="7">
    <source>
        <dbReference type="EMBL" id="TKR60362.1"/>
    </source>
</evidence>
<keyword evidence="2 3" id="KW-0808">Transferase</keyword>
<dbReference type="GO" id="GO:0006487">
    <property type="term" value="P:protein N-linked glycosylation"/>
    <property type="evidence" value="ECO:0007669"/>
    <property type="project" value="TreeGrafter"/>
</dbReference>
<comment type="similarity">
    <text evidence="3">Belongs to the glycosyltransferase 23 family.</text>
</comment>
<keyword evidence="5" id="KW-0472">Membrane</keyword>
<evidence type="ECO:0000256" key="1">
    <source>
        <dbReference type="ARBA" id="ARBA00022676"/>
    </source>
</evidence>
<reference evidence="7 8" key="1">
    <citation type="journal article" date="2015" name="Genome Biol.">
        <title>Comparative genomics of Steinernema reveals deeply conserved gene regulatory networks.</title>
        <authorList>
            <person name="Dillman A.R."/>
            <person name="Macchietto M."/>
            <person name="Porter C.F."/>
            <person name="Rogers A."/>
            <person name="Williams B."/>
            <person name="Antoshechkin I."/>
            <person name="Lee M.M."/>
            <person name="Goodwin Z."/>
            <person name="Lu X."/>
            <person name="Lewis E.E."/>
            <person name="Goodrich-Blair H."/>
            <person name="Stock S.P."/>
            <person name="Adams B.J."/>
            <person name="Sternberg P.W."/>
            <person name="Mortazavi A."/>
        </authorList>
    </citation>
    <scope>NUCLEOTIDE SEQUENCE [LARGE SCALE GENOMIC DNA]</scope>
    <source>
        <strain evidence="7 8">ALL</strain>
    </source>
</reference>
<keyword evidence="5" id="KW-0812">Transmembrane</keyword>
<keyword evidence="4" id="KW-0175">Coiled coil</keyword>
<dbReference type="AlphaFoldDB" id="A0A4U5LW35"/>
<dbReference type="PANTHER" id="PTHR13132:SF29">
    <property type="entry name" value="ALPHA-(1,6)-FUCOSYLTRANSFERASE"/>
    <property type="match status" value="1"/>
</dbReference>
<sequence length="420" mass="47471">MPSPDAISLPPPRRESSPLRSIYNAMRPEGRFSIRLLVSTAIALWVFVLFYIASFGITVPSRDVAQSDLAHRNSVHEALVEKLEQTIADIDKLREQNAELRKLADQQKSLIWRTQSELKQRKDAAPDVVKLVETGDQKENLYTKDHEVMRRQLDDGIRELYFYLLDQSENKEINLGKVGKHALDQMFSLLATSLNFSYVDGSQEWRERSLAKLTNKIQGAIERKQNPTDCSKAKVLTCNLNKGCGFGCQLHHVAYCFVVAFGTNRTLILQEDGKEWRYSDKGWSSVFQPVTKCSYREAVGGERAAQWESEESNSKDRVVFLPIVDGLGGGGRICRSRFLGNSPTRCSSSMPTRPSSSFLSLSGTLCEVRTTLRRPLLNHQRRFHLKKSGGRWGSAKCAEGEALSCRRGTWIEAWRRGPRG</sequence>
<dbReference type="GO" id="GO:0046921">
    <property type="term" value="F:alpha-(1-&gt;6)-fucosyltransferase activity"/>
    <property type="evidence" value="ECO:0007669"/>
    <property type="project" value="TreeGrafter"/>
</dbReference>
<name>A0A4U5LW35_STECR</name>
<protein>
    <recommendedName>
        <fullName evidence="6">GT23 domain-containing protein</fullName>
    </recommendedName>
</protein>
<keyword evidence="5" id="KW-1133">Transmembrane helix</keyword>
<dbReference type="EMBL" id="AZBU02000011">
    <property type="protein sequence ID" value="TKR60362.1"/>
    <property type="molecule type" value="Genomic_DNA"/>
</dbReference>
<dbReference type="InterPro" id="IPR045573">
    <property type="entry name" value="Fut8_N_cat"/>
</dbReference>
<dbReference type="Pfam" id="PF19745">
    <property type="entry name" value="FUT8_N_cat"/>
    <property type="match status" value="1"/>
</dbReference>
<feature type="coiled-coil region" evidence="4">
    <location>
        <begin position="76"/>
        <end position="110"/>
    </location>
</feature>
<evidence type="ECO:0000256" key="3">
    <source>
        <dbReference type="PROSITE-ProRule" id="PRU00992"/>
    </source>
</evidence>
<evidence type="ECO:0000256" key="5">
    <source>
        <dbReference type="SAM" id="Phobius"/>
    </source>
</evidence>
<evidence type="ECO:0000256" key="2">
    <source>
        <dbReference type="ARBA" id="ARBA00022679"/>
    </source>
</evidence>
<organism evidence="7 8">
    <name type="scientific">Steinernema carpocapsae</name>
    <name type="common">Entomopathogenic nematode</name>
    <dbReference type="NCBI Taxonomy" id="34508"/>
    <lineage>
        <taxon>Eukaryota</taxon>
        <taxon>Metazoa</taxon>
        <taxon>Ecdysozoa</taxon>
        <taxon>Nematoda</taxon>
        <taxon>Chromadorea</taxon>
        <taxon>Rhabditida</taxon>
        <taxon>Tylenchina</taxon>
        <taxon>Panagrolaimomorpha</taxon>
        <taxon>Strongyloidoidea</taxon>
        <taxon>Steinernematidae</taxon>
        <taxon>Steinernema</taxon>
    </lineage>
</organism>
<gene>
    <name evidence="7" type="ORF">L596_027619</name>
</gene>
<reference evidence="7 8" key="2">
    <citation type="journal article" date="2019" name="G3 (Bethesda)">
        <title>Hybrid Assembly of the Genome of the Entomopathogenic Nematode Steinernema carpocapsae Identifies the X-Chromosome.</title>
        <authorList>
            <person name="Serra L."/>
            <person name="Macchietto M."/>
            <person name="Macias-Munoz A."/>
            <person name="McGill C.J."/>
            <person name="Rodriguez I.M."/>
            <person name="Rodriguez B."/>
            <person name="Murad R."/>
            <person name="Mortazavi A."/>
        </authorList>
    </citation>
    <scope>NUCLEOTIDE SEQUENCE [LARGE SCALE GENOMIC DNA]</scope>
    <source>
        <strain evidence="7 8">ALL</strain>
    </source>
</reference>
<dbReference type="PROSITE" id="PS51659">
    <property type="entry name" value="GT23"/>
    <property type="match status" value="1"/>
</dbReference>
<feature type="transmembrane region" description="Helical" evidence="5">
    <location>
        <begin position="36"/>
        <end position="57"/>
    </location>
</feature>
<feature type="domain" description="GT23" evidence="6">
    <location>
        <begin position="232"/>
        <end position="420"/>
    </location>
</feature>
<keyword evidence="8" id="KW-1185">Reference proteome</keyword>
<proteinExistence type="inferred from homology"/>
<dbReference type="InterPro" id="IPR027350">
    <property type="entry name" value="GT23_dom"/>
</dbReference>
<evidence type="ECO:0000313" key="8">
    <source>
        <dbReference type="Proteomes" id="UP000298663"/>
    </source>
</evidence>
<dbReference type="STRING" id="34508.A0A4U5LW35"/>
<keyword evidence="1 3" id="KW-0328">Glycosyltransferase</keyword>
<comment type="caution">
    <text evidence="7">The sequence shown here is derived from an EMBL/GenBank/DDBJ whole genome shotgun (WGS) entry which is preliminary data.</text>
</comment>
<evidence type="ECO:0000256" key="4">
    <source>
        <dbReference type="SAM" id="Coils"/>
    </source>
</evidence>
<dbReference type="Proteomes" id="UP000298663">
    <property type="component" value="Unassembled WGS sequence"/>
</dbReference>
<dbReference type="PANTHER" id="PTHR13132">
    <property type="entry name" value="ALPHA- 1,6 -FUCOSYLTRANSFERASE"/>
    <property type="match status" value="1"/>
</dbReference>
<dbReference type="OrthoDB" id="2014825at2759"/>
<comment type="caution">
    <text evidence="3">Lacks conserved residue(s) required for the propagation of feature annotation.</text>
</comment>
<evidence type="ECO:0000259" key="6">
    <source>
        <dbReference type="PROSITE" id="PS51659"/>
    </source>
</evidence>
<accession>A0A4U5LW35</accession>